<reference evidence="1" key="1">
    <citation type="submission" date="2022-02" db="EMBL/GenBank/DDBJ databases">
        <title>Emergence and expansion in Europe of a Vibrio aestuarianus clonal complex pathogenic for oysters.</title>
        <authorList>
            <person name="Mesnil A."/>
            <person name="Travers M.-A."/>
        </authorList>
    </citation>
    <scope>NUCLEOTIDE SEQUENCE</scope>
    <source>
        <strain evidence="1">19_064_11T1</strain>
    </source>
</reference>
<evidence type="ECO:0000313" key="1">
    <source>
        <dbReference type="EMBL" id="MDE1244224.1"/>
    </source>
</evidence>
<organism evidence="1 2">
    <name type="scientific">Vibrio aestuarianus</name>
    <dbReference type="NCBI Taxonomy" id="28171"/>
    <lineage>
        <taxon>Bacteria</taxon>
        <taxon>Pseudomonadati</taxon>
        <taxon>Pseudomonadota</taxon>
        <taxon>Gammaproteobacteria</taxon>
        <taxon>Vibrionales</taxon>
        <taxon>Vibrionaceae</taxon>
        <taxon>Vibrio</taxon>
    </lineage>
</organism>
<dbReference type="Pfam" id="PF14078">
    <property type="entry name" value="DUF4259"/>
    <property type="match status" value="1"/>
</dbReference>
<evidence type="ECO:0000313" key="2">
    <source>
        <dbReference type="Proteomes" id="UP001140979"/>
    </source>
</evidence>
<dbReference type="InterPro" id="IPR025355">
    <property type="entry name" value="DUF4259"/>
</dbReference>
<proteinExistence type="predicted"/>
<accession>A0A9X4EXI8</accession>
<comment type="caution">
    <text evidence="1">The sequence shown here is derived from an EMBL/GenBank/DDBJ whole genome shotgun (WGS) entry which is preliminary data.</text>
</comment>
<dbReference type="Proteomes" id="UP001140979">
    <property type="component" value="Unassembled WGS sequence"/>
</dbReference>
<gene>
    <name evidence="1" type="ORF">L9W94_19245</name>
</gene>
<name>A0A9X4EXI8_9VIBR</name>
<sequence>MQWFSLGVTALSHLNWALCYSLGAWSEDNFGNDSASDWIWELEKSKGLNTLLSPIQSVLNENEYLEVDICSEALAASEVIATAITSDHTLLPDEARNWLNRKQGWLIGRKPQVTAEHAKQALMAVQKVLSNSELQELWEEDGVNEKWRTIQNNLIAKLENA</sequence>
<dbReference type="EMBL" id="JAKNBA010000082">
    <property type="protein sequence ID" value="MDE1244224.1"/>
    <property type="molecule type" value="Genomic_DNA"/>
</dbReference>
<protein>
    <submittedName>
        <fullName evidence="1">DUF4259 domain-containing protein</fullName>
    </submittedName>
</protein>
<dbReference type="AlphaFoldDB" id="A0A9X4EXI8"/>
<dbReference type="RefSeq" id="WP_274683985.1">
    <property type="nucleotide sequence ID" value="NZ_JAKNBA010000082.1"/>
</dbReference>